<dbReference type="AlphaFoldDB" id="A0A7W9WAJ8"/>
<proteinExistence type="predicted"/>
<dbReference type="RefSeq" id="WP_183402343.1">
    <property type="nucleotide sequence ID" value="NZ_JACHGG010000001.1"/>
</dbReference>
<protein>
    <submittedName>
        <fullName evidence="1">Uncharacterized protein</fullName>
    </submittedName>
</protein>
<name>A0A7W9WAJ8_9BACT</name>
<evidence type="ECO:0000313" key="2">
    <source>
        <dbReference type="Proteomes" id="UP000532746"/>
    </source>
</evidence>
<reference evidence="1 2" key="1">
    <citation type="submission" date="2020-08" db="EMBL/GenBank/DDBJ databases">
        <title>Genomic Encyclopedia of Type Strains, Phase IV (KMG-IV): sequencing the most valuable type-strain genomes for metagenomic binning, comparative biology and taxonomic classification.</title>
        <authorList>
            <person name="Goeker M."/>
        </authorList>
    </citation>
    <scope>NUCLEOTIDE SEQUENCE [LARGE SCALE GENOMIC DNA]</scope>
    <source>
        <strain evidence="1 2">DSM 26718</strain>
    </source>
</reference>
<comment type="caution">
    <text evidence="1">The sequence shown here is derived from an EMBL/GenBank/DDBJ whole genome shotgun (WGS) entry which is preliminary data.</text>
</comment>
<dbReference type="Proteomes" id="UP000532746">
    <property type="component" value="Unassembled WGS sequence"/>
</dbReference>
<evidence type="ECO:0000313" key="1">
    <source>
        <dbReference type="EMBL" id="MBB6057395.1"/>
    </source>
</evidence>
<accession>A0A7W9WAJ8</accession>
<dbReference type="EMBL" id="JACHGG010000001">
    <property type="protein sequence ID" value="MBB6057395.1"/>
    <property type="molecule type" value="Genomic_DNA"/>
</dbReference>
<keyword evidence="2" id="KW-1185">Reference proteome</keyword>
<gene>
    <name evidence="1" type="ORF">HNQ93_000225</name>
</gene>
<sequence>MSLVSPVYFKNAAARITESPEGFAVVKWHKGVRKPEDFRAVLRHLDRLFRLRQ</sequence>
<organism evidence="1 2">
    <name type="scientific">Hymenobacter luteus</name>
    <dbReference type="NCBI Taxonomy" id="1411122"/>
    <lineage>
        <taxon>Bacteria</taxon>
        <taxon>Pseudomonadati</taxon>
        <taxon>Bacteroidota</taxon>
        <taxon>Cytophagia</taxon>
        <taxon>Cytophagales</taxon>
        <taxon>Hymenobacteraceae</taxon>
        <taxon>Hymenobacter</taxon>
    </lineage>
</organism>